<sequence>MCVTLSAARPGPAAEEAFAAALPRVQAVARFATRRVPCPDAREELAAEAVALDWRCYVALHRRGKDPGAFVTTIARRSAQAALGGSRVCGSRSSATPSRRSPGSAAGCELSGSGTACRVGASVRERS</sequence>
<dbReference type="AlphaFoldDB" id="A0A517XV09"/>
<dbReference type="EMBL" id="CP036273">
    <property type="protein sequence ID" value="QDU21327.1"/>
    <property type="molecule type" value="Genomic_DNA"/>
</dbReference>
<evidence type="ECO:0000313" key="3">
    <source>
        <dbReference type="Proteomes" id="UP000319576"/>
    </source>
</evidence>
<dbReference type="KEGG" id="uli:ETAA1_32930"/>
<gene>
    <name evidence="2" type="ORF">ETAA1_32930</name>
</gene>
<accession>A0A517XV09</accession>
<proteinExistence type="predicted"/>
<organism evidence="2 3">
    <name type="scientific">Urbifossiella limnaea</name>
    <dbReference type="NCBI Taxonomy" id="2528023"/>
    <lineage>
        <taxon>Bacteria</taxon>
        <taxon>Pseudomonadati</taxon>
        <taxon>Planctomycetota</taxon>
        <taxon>Planctomycetia</taxon>
        <taxon>Gemmatales</taxon>
        <taxon>Gemmataceae</taxon>
        <taxon>Urbifossiella</taxon>
    </lineage>
</organism>
<feature type="compositionally biased region" description="Low complexity" evidence="1">
    <location>
        <begin position="90"/>
        <end position="106"/>
    </location>
</feature>
<name>A0A517XV09_9BACT</name>
<evidence type="ECO:0000256" key="1">
    <source>
        <dbReference type="SAM" id="MobiDB-lite"/>
    </source>
</evidence>
<evidence type="ECO:0000313" key="2">
    <source>
        <dbReference type="EMBL" id="QDU21327.1"/>
    </source>
</evidence>
<protein>
    <submittedName>
        <fullName evidence="2">Uncharacterized protein</fullName>
    </submittedName>
</protein>
<keyword evidence="3" id="KW-1185">Reference proteome</keyword>
<reference evidence="2 3" key="1">
    <citation type="submission" date="2019-02" db="EMBL/GenBank/DDBJ databases">
        <title>Deep-cultivation of Planctomycetes and their phenomic and genomic characterization uncovers novel biology.</title>
        <authorList>
            <person name="Wiegand S."/>
            <person name="Jogler M."/>
            <person name="Boedeker C."/>
            <person name="Pinto D."/>
            <person name="Vollmers J."/>
            <person name="Rivas-Marin E."/>
            <person name="Kohn T."/>
            <person name="Peeters S.H."/>
            <person name="Heuer A."/>
            <person name="Rast P."/>
            <person name="Oberbeckmann S."/>
            <person name="Bunk B."/>
            <person name="Jeske O."/>
            <person name="Meyerdierks A."/>
            <person name="Storesund J.E."/>
            <person name="Kallscheuer N."/>
            <person name="Luecker S."/>
            <person name="Lage O.M."/>
            <person name="Pohl T."/>
            <person name="Merkel B.J."/>
            <person name="Hornburger P."/>
            <person name="Mueller R.-W."/>
            <person name="Bruemmer F."/>
            <person name="Labrenz M."/>
            <person name="Spormann A.M."/>
            <person name="Op den Camp H."/>
            <person name="Overmann J."/>
            <person name="Amann R."/>
            <person name="Jetten M.S.M."/>
            <person name="Mascher T."/>
            <person name="Medema M.H."/>
            <person name="Devos D.P."/>
            <person name="Kaster A.-K."/>
            <person name="Ovreas L."/>
            <person name="Rohde M."/>
            <person name="Galperin M.Y."/>
            <person name="Jogler C."/>
        </authorList>
    </citation>
    <scope>NUCLEOTIDE SEQUENCE [LARGE SCALE GENOMIC DNA]</scope>
    <source>
        <strain evidence="2 3">ETA_A1</strain>
    </source>
</reference>
<dbReference type="Proteomes" id="UP000319576">
    <property type="component" value="Chromosome"/>
</dbReference>
<dbReference type="RefSeq" id="WP_145240190.1">
    <property type="nucleotide sequence ID" value="NZ_CP036273.1"/>
</dbReference>
<feature type="region of interest" description="Disordered" evidence="1">
    <location>
        <begin position="83"/>
        <end position="114"/>
    </location>
</feature>